<dbReference type="RefSeq" id="WP_350721713.1">
    <property type="nucleotide sequence ID" value="NZ_JBEPCO010000029.1"/>
</dbReference>
<sequence length="152" mass="15738">MERGGVPRPAAATSGIRRALSLALLTAALATACGNSGPGGPRSATVTTGTGIGSGDTGSSRPSPSPASGAELCVRVVAHWSREVLDGGTYGDYQSMGLSNRQYDILREVVDAARPVRREQGDRAADELIDRRTRARCAEHHGDGGAGKGPWR</sequence>
<keyword evidence="4" id="KW-1185">Reference proteome</keyword>
<dbReference type="EMBL" id="JBEPCV010000002">
    <property type="protein sequence ID" value="MER6902890.1"/>
    <property type="molecule type" value="Genomic_DNA"/>
</dbReference>
<evidence type="ECO:0000313" key="3">
    <source>
        <dbReference type="EMBL" id="MER6902890.1"/>
    </source>
</evidence>
<feature type="chain" id="PRO_5045964198" description="Lipoprotein" evidence="2">
    <location>
        <begin position="33"/>
        <end position="152"/>
    </location>
</feature>
<feature type="region of interest" description="Disordered" evidence="1">
    <location>
        <begin position="33"/>
        <end position="69"/>
    </location>
</feature>
<feature type="compositionally biased region" description="Low complexity" evidence="1">
    <location>
        <begin position="57"/>
        <end position="69"/>
    </location>
</feature>
<organism evidence="3 4">
    <name type="scientific">Streptomyces flaveolus</name>
    <dbReference type="NCBI Taxonomy" id="67297"/>
    <lineage>
        <taxon>Bacteria</taxon>
        <taxon>Bacillati</taxon>
        <taxon>Actinomycetota</taxon>
        <taxon>Actinomycetes</taxon>
        <taxon>Kitasatosporales</taxon>
        <taxon>Streptomycetaceae</taxon>
        <taxon>Streptomyces</taxon>
    </lineage>
</organism>
<evidence type="ECO:0008006" key="5">
    <source>
        <dbReference type="Google" id="ProtNLM"/>
    </source>
</evidence>
<protein>
    <recommendedName>
        <fullName evidence="5">Lipoprotein</fullName>
    </recommendedName>
</protein>
<feature type="signal peptide" evidence="2">
    <location>
        <begin position="1"/>
        <end position="32"/>
    </location>
</feature>
<gene>
    <name evidence="3" type="ORF">ABT322_03715</name>
</gene>
<proteinExistence type="predicted"/>
<accession>A0ABV1V8S4</accession>
<name>A0ABV1V8S4_9ACTN</name>
<comment type="caution">
    <text evidence="3">The sequence shown here is derived from an EMBL/GenBank/DDBJ whole genome shotgun (WGS) entry which is preliminary data.</text>
</comment>
<evidence type="ECO:0000313" key="4">
    <source>
        <dbReference type="Proteomes" id="UP001490330"/>
    </source>
</evidence>
<evidence type="ECO:0000256" key="2">
    <source>
        <dbReference type="SAM" id="SignalP"/>
    </source>
</evidence>
<dbReference type="Proteomes" id="UP001490330">
    <property type="component" value="Unassembled WGS sequence"/>
</dbReference>
<reference evidence="3 4" key="1">
    <citation type="submission" date="2024-06" db="EMBL/GenBank/DDBJ databases">
        <title>The Natural Products Discovery Center: Release of the First 8490 Sequenced Strains for Exploring Actinobacteria Biosynthetic Diversity.</title>
        <authorList>
            <person name="Kalkreuter E."/>
            <person name="Kautsar S.A."/>
            <person name="Yang D."/>
            <person name="Bader C.D."/>
            <person name="Teijaro C.N."/>
            <person name="Fluegel L."/>
            <person name="Davis C.M."/>
            <person name="Simpson J.R."/>
            <person name="Lauterbach L."/>
            <person name="Steele A.D."/>
            <person name="Gui C."/>
            <person name="Meng S."/>
            <person name="Li G."/>
            <person name="Viehrig K."/>
            <person name="Ye F."/>
            <person name="Su P."/>
            <person name="Kiefer A.F."/>
            <person name="Nichols A."/>
            <person name="Cepeda A.J."/>
            <person name="Yan W."/>
            <person name="Fan B."/>
            <person name="Jiang Y."/>
            <person name="Adhikari A."/>
            <person name="Zheng C.-J."/>
            <person name="Schuster L."/>
            <person name="Cowan T.M."/>
            <person name="Smanski M.J."/>
            <person name="Chevrette M.G."/>
            <person name="De Carvalho L.P.S."/>
            <person name="Shen B."/>
        </authorList>
    </citation>
    <scope>NUCLEOTIDE SEQUENCE [LARGE SCALE GENOMIC DNA]</scope>
    <source>
        <strain evidence="3 4">NPDC000632</strain>
    </source>
</reference>
<evidence type="ECO:0000256" key="1">
    <source>
        <dbReference type="SAM" id="MobiDB-lite"/>
    </source>
</evidence>
<dbReference type="PROSITE" id="PS51257">
    <property type="entry name" value="PROKAR_LIPOPROTEIN"/>
    <property type="match status" value="1"/>
</dbReference>
<keyword evidence="2" id="KW-0732">Signal</keyword>